<keyword evidence="3" id="KW-0812">Transmembrane</keyword>
<dbReference type="PANTHER" id="PTHR37813">
    <property type="entry name" value="FELS-2 PROPHAGE PROTEIN"/>
    <property type="match status" value="1"/>
</dbReference>
<evidence type="ECO:0000313" key="6">
    <source>
        <dbReference type="Proteomes" id="UP000217334"/>
    </source>
</evidence>
<evidence type="ECO:0000256" key="1">
    <source>
        <dbReference type="ARBA" id="ARBA00022612"/>
    </source>
</evidence>
<feature type="transmembrane region" description="Helical" evidence="3">
    <location>
        <begin position="399"/>
        <end position="421"/>
    </location>
</feature>
<dbReference type="RefSeq" id="WP_095902106.1">
    <property type="nucleotide sequence ID" value="NZ_CP022383.1"/>
</dbReference>
<keyword evidence="3" id="KW-1133">Transmembrane helix</keyword>
<feature type="compositionally biased region" description="Basic and acidic residues" evidence="2">
    <location>
        <begin position="546"/>
        <end position="561"/>
    </location>
</feature>
<reference evidence="6" key="1">
    <citation type="submission" date="2017-06" db="EMBL/GenBank/DDBJ databases">
        <title>Capnocytophaga spp. assemblies.</title>
        <authorList>
            <person name="Gulvik C.A."/>
        </authorList>
    </citation>
    <scope>NUCLEOTIDE SEQUENCE [LARGE SCALE GENOMIC DNA]</scope>
    <source>
        <strain evidence="6">H4486</strain>
    </source>
</reference>
<feature type="compositionally biased region" description="Low complexity" evidence="2">
    <location>
        <begin position="568"/>
        <end position="581"/>
    </location>
</feature>
<accession>A0A250F8K6</accession>
<dbReference type="Pfam" id="PF10145">
    <property type="entry name" value="PhageMin_Tail"/>
    <property type="match status" value="1"/>
</dbReference>
<evidence type="ECO:0000259" key="4">
    <source>
        <dbReference type="Pfam" id="PF10145"/>
    </source>
</evidence>
<evidence type="ECO:0000256" key="3">
    <source>
        <dbReference type="SAM" id="Phobius"/>
    </source>
</evidence>
<feature type="region of interest" description="Disordered" evidence="2">
    <location>
        <begin position="542"/>
        <end position="581"/>
    </location>
</feature>
<name>A0A250F8K6_CAPSP</name>
<proteinExistence type="predicted"/>
<dbReference type="NCBIfam" id="TIGR01760">
    <property type="entry name" value="tape_meas_TP901"/>
    <property type="match status" value="1"/>
</dbReference>
<dbReference type="PANTHER" id="PTHR37813:SF1">
    <property type="entry name" value="FELS-2 PROPHAGE PROTEIN"/>
    <property type="match status" value="1"/>
</dbReference>
<sequence length="648" mass="70332">MATTSKLTLLIDLSQRLFNNGLTQMSNRFRQHVQQMRNSYRDFTNQIPMLGNLMDTLSNKWVLLGASIVAVGTGLVRATSLANDWHKQMAEINVTAELSKEELGKLSNKLLDIGTKNVAPLEEVPKAFSRIISAGLDVNQSMQALEPTLQAAKAGFTDIETVASAGIATMMSSGEDINKVYDVLFATVKEGNAEFKDIANYMPKLTPLAKGLGYQLSETAGAFASLTTKLSAEQSTTALQGIIRSLSEERIALGQMDKSGNWKSGFKALGIDIHDTTGKIKPLVEIIGMLNDKMAGLSDKQRMEQFGKLGLDQMSTMGFQTLMQDMEGLQKATEATANSQGTLGKAYTDSLTPLEQWGIAQNQLKGTMIKIGEAILPMLSKAIEYITPLFEWIYKNVDWLIPVFGTFAGVLGVVTVATWAWNVALAANPIGLLIAGIAALIALVVVAIKKFDQWGAGMLALLGPIGWLINGIKTIYDHWQSIKKAFTDGGILEGLKRIGLVLLDTILKPIQQLLELLSNIPGLESLAGKGADYIKELRESMNTVTDGEKQKEEEPEKETKPENPFSFTNTAGATAGATPTTMNANTQLGSQVSKVTGDATQTKNITITFEALSKGDIKVSNAEGLTWQQVEERFTDMLLRVVRNAELS</sequence>
<evidence type="ECO:0000256" key="2">
    <source>
        <dbReference type="SAM" id="MobiDB-lite"/>
    </source>
</evidence>
<gene>
    <name evidence="5" type="ORF">CGC59_12025</name>
</gene>
<dbReference type="InterPro" id="IPR010090">
    <property type="entry name" value="Phage_tape_meas"/>
</dbReference>
<organism evidence="5 6">
    <name type="scientific">Capnocytophaga sputigena</name>
    <dbReference type="NCBI Taxonomy" id="1019"/>
    <lineage>
        <taxon>Bacteria</taxon>
        <taxon>Pseudomonadati</taxon>
        <taxon>Bacteroidota</taxon>
        <taxon>Flavobacteriia</taxon>
        <taxon>Flavobacteriales</taxon>
        <taxon>Flavobacteriaceae</taxon>
        <taxon>Capnocytophaga</taxon>
    </lineage>
</organism>
<feature type="transmembrane region" description="Helical" evidence="3">
    <location>
        <begin position="427"/>
        <end position="448"/>
    </location>
</feature>
<protein>
    <submittedName>
        <fullName evidence="5">Phage tail tape measure protein</fullName>
    </submittedName>
</protein>
<keyword evidence="1" id="KW-1188">Viral release from host cell</keyword>
<dbReference type="Proteomes" id="UP000217334">
    <property type="component" value="Chromosome"/>
</dbReference>
<feature type="domain" description="Phage tail tape measure protein" evidence="4">
    <location>
        <begin position="110"/>
        <end position="309"/>
    </location>
</feature>
<evidence type="ECO:0000313" key="5">
    <source>
        <dbReference type="EMBL" id="ATA80357.1"/>
    </source>
</evidence>
<dbReference type="EMBL" id="CP022383">
    <property type="protein sequence ID" value="ATA80357.1"/>
    <property type="molecule type" value="Genomic_DNA"/>
</dbReference>
<keyword evidence="3" id="KW-0472">Membrane</keyword>
<dbReference type="AlphaFoldDB" id="A0A250F8K6"/>